<dbReference type="SUPFAM" id="SSF109604">
    <property type="entry name" value="HD-domain/PDEase-like"/>
    <property type="match status" value="1"/>
</dbReference>
<keyword evidence="5" id="KW-0408">Iron</keyword>
<dbReference type="InterPro" id="IPR006674">
    <property type="entry name" value="HD_domain"/>
</dbReference>
<dbReference type="KEGG" id="lsn:LSA_06260"/>
<evidence type="ECO:0000256" key="1">
    <source>
        <dbReference type="ARBA" id="ARBA00012506"/>
    </source>
</evidence>
<dbReference type="HOGENOM" id="CLU_089580_1_2_9"/>
<dbReference type="STRING" id="714313.LSA_06260"/>
<keyword evidence="2" id="KW-0479">Metal-binding</keyword>
<dbReference type="Proteomes" id="UP000001285">
    <property type="component" value="Chromosome"/>
</dbReference>
<keyword evidence="4" id="KW-0378">Hydrolase</keyword>
<dbReference type="PROSITE" id="PS51831">
    <property type="entry name" value="HD"/>
    <property type="match status" value="1"/>
</dbReference>
<accession>G2KW73</accession>
<keyword evidence="3" id="KW-0547">Nucleotide-binding</keyword>
<dbReference type="GO" id="GO:0008803">
    <property type="term" value="F:bis(5'-nucleosyl)-tetraphosphatase (symmetrical) activity"/>
    <property type="evidence" value="ECO:0007669"/>
    <property type="project" value="UniProtKB-EC"/>
</dbReference>
<dbReference type="PANTHER" id="PTHR35795:SF1">
    <property type="entry name" value="BIS(5'-NUCLEOSYL)-TETRAPHOSPHATASE, SYMMETRICAL"/>
    <property type="match status" value="1"/>
</dbReference>
<evidence type="ECO:0000256" key="3">
    <source>
        <dbReference type="ARBA" id="ARBA00022741"/>
    </source>
</evidence>
<dbReference type="EC" id="3.6.1.41" evidence="1"/>
<protein>
    <recommendedName>
        <fullName evidence="1">bis(5'-nucleosyl)-tetraphosphatase (symmetrical)</fullName>
        <ecNumber evidence="1">3.6.1.41</ecNumber>
    </recommendedName>
</protein>
<comment type="catalytic activity">
    <reaction evidence="6">
        <text>P(1),P(4)-bis(5'-adenosyl) tetraphosphate + H2O = 2 ADP + 2 H(+)</text>
        <dbReference type="Rhea" id="RHEA:24252"/>
        <dbReference type="ChEBI" id="CHEBI:15377"/>
        <dbReference type="ChEBI" id="CHEBI:15378"/>
        <dbReference type="ChEBI" id="CHEBI:58141"/>
        <dbReference type="ChEBI" id="CHEBI:456216"/>
        <dbReference type="EC" id="3.6.1.41"/>
    </reaction>
</comment>
<dbReference type="GO" id="GO:0046872">
    <property type="term" value="F:metal ion binding"/>
    <property type="evidence" value="ECO:0007669"/>
    <property type="project" value="UniProtKB-KW"/>
</dbReference>
<evidence type="ECO:0000256" key="4">
    <source>
        <dbReference type="ARBA" id="ARBA00022801"/>
    </source>
</evidence>
<dbReference type="EMBL" id="CP002461">
    <property type="protein sequence ID" value="AEN99049.1"/>
    <property type="molecule type" value="Genomic_DNA"/>
</dbReference>
<dbReference type="PANTHER" id="PTHR35795">
    <property type="entry name" value="SLR1885 PROTEIN"/>
    <property type="match status" value="1"/>
</dbReference>
<feature type="domain" description="HD" evidence="7">
    <location>
        <begin position="39"/>
        <end position="153"/>
    </location>
</feature>
<evidence type="ECO:0000259" key="7">
    <source>
        <dbReference type="PROSITE" id="PS51831"/>
    </source>
</evidence>
<dbReference type="GO" id="GO:0000166">
    <property type="term" value="F:nucleotide binding"/>
    <property type="evidence" value="ECO:0007669"/>
    <property type="project" value="UniProtKB-KW"/>
</dbReference>
<evidence type="ECO:0000256" key="5">
    <source>
        <dbReference type="ARBA" id="ARBA00023004"/>
    </source>
</evidence>
<evidence type="ECO:0000256" key="6">
    <source>
        <dbReference type="ARBA" id="ARBA00049417"/>
    </source>
</evidence>
<evidence type="ECO:0000313" key="9">
    <source>
        <dbReference type="Proteomes" id="UP000001285"/>
    </source>
</evidence>
<name>G2KW73_FRUST</name>
<organism evidence="8 9">
    <name type="scientific">Fructilactobacillus sanfranciscensis (strain TMW 1.1304)</name>
    <name type="common">Lactobacillus sanfranciscensis</name>
    <dbReference type="NCBI Taxonomy" id="714313"/>
    <lineage>
        <taxon>Bacteria</taxon>
        <taxon>Bacillati</taxon>
        <taxon>Bacillota</taxon>
        <taxon>Bacilli</taxon>
        <taxon>Lactobacillales</taxon>
        <taxon>Lactobacillaceae</taxon>
        <taxon>Fructilactobacillus</taxon>
    </lineage>
</organism>
<dbReference type="Gene3D" id="1.10.3210.10">
    <property type="entry name" value="Hypothetical protein af1432"/>
    <property type="match status" value="1"/>
</dbReference>
<dbReference type="SMART" id="SM00471">
    <property type="entry name" value="HDc"/>
    <property type="match status" value="1"/>
</dbReference>
<dbReference type="NCBIfam" id="TIGR00488">
    <property type="entry name" value="bis(5'-nucleosyl)-tetraphosphatase (symmetrical) YqeK"/>
    <property type="match status" value="1"/>
</dbReference>
<evidence type="ECO:0000256" key="2">
    <source>
        <dbReference type="ARBA" id="ARBA00022723"/>
    </source>
</evidence>
<sequence>MTLRRMVFMNEVKYDYTNYAKMNRTEILEEMKKHLNDKRFQHCLRVEQTAIDLANENGVNPEIAGLAGLVHDYAKQRPNEDFIKVIKEHHLDPDLLNYGKAIWHGYVGYLLVQAELGINDARILNAVKYHTIGAPDMDKYAQVTYMADFIEPDRDFSEADEARKITHKNLWDGVIFQNEKTMQLLVGKNKAIYPAAIVAYNSIVAGLK</sequence>
<gene>
    <name evidence="8" type="ordered locus">LSA_06260</name>
</gene>
<dbReference type="Pfam" id="PF01966">
    <property type="entry name" value="HD"/>
    <property type="match status" value="1"/>
</dbReference>
<reference evidence="8 9" key="1">
    <citation type="journal article" date="2011" name="Microb. Cell Fact.">
        <title>Genomic analysis reveals Lactobacillus sanfranciscensis as stable element in traditional sourdoughs.</title>
        <authorList>
            <person name="Vogel R.F."/>
            <person name="Pavlovic M."/>
            <person name="Ehrmann M.A."/>
            <person name="Wiezer A."/>
            <person name="Liesegang H."/>
            <person name="Offschanka S."/>
            <person name="Voget S."/>
            <person name="Angelov A."/>
            <person name="Bocker G."/>
            <person name="Liebl W."/>
        </authorList>
    </citation>
    <scope>NUCLEOTIDE SEQUENCE [LARGE SCALE GENOMIC DNA]</scope>
    <source>
        <strain evidence="8 9">TMW 1.1304</strain>
    </source>
</reference>
<dbReference type="AlphaFoldDB" id="G2KW73"/>
<dbReference type="CDD" id="cd00077">
    <property type="entry name" value="HDc"/>
    <property type="match status" value="1"/>
</dbReference>
<dbReference type="InterPro" id="IPR003607">
    <property type="entry name" value="HD/PDEase_dom"/>
</dbReference>
<dbReference type="InterPro" id="IPR005249">
    <property type="entry name" value="YqeK"/>
</dbReference>
<evidence type="ECO:0000313" key="8">
    <source>
        <dbReference type="EMBL" id="AEN99049.1"/>
    </source>
</evidence>
<keyword evidence="9" id="KW-1185">Reference proteome</keyword>
<dbReference type="eggNOG" id="COG1713">
    <property type="taxonomic scope" value="Bacteria"/>
</dbReference>
<dbReference type="InterPro" id="IPR051094">
    <property type="entry name" value="Diverse_Catalytic_Enzymes"/>
</dbReference>
<proteinExistence type="predicted"/>